<organism evidence="1">
    <name type="scientific">Spumella elongata</name>
    <dbReference type="NCBI Taxonomy" id="89044"/>
    <lineage>
        <taxon>Eukaryota</taxon>
        <taxon>Sar</taxon>
        <taxon>Stramenopiles</taxon>
        <taxon>Ochrophyta</taxon>
        <taxon>Chrysophyceae</taxon>
        <taxon>Chromulinales</taxon>
        <taxon>Chromulinaceae</taxon>
        <taxon>Spumella</taxon>
    </lineage>
</organism>
<sequence>MTQLFCNKCGNKSAESEAYSCGCAAVGGSRSPVTTFEITTEVRDKVVMFLSGLHLLGDNSEDLHIVDDLLAQVNDANVSVAGLANEEVAASVLKVLLDAISDSEKVPVGHKDNYITRPWSLAASNMTSQSYFNECFSHDSKLVECSNPESRCIDYLFSDHFRNLNPEANVDRVNGIQLFEKFFAPVHAQPDAVWIHEGQEYVVEIKTVRNVNSMLKYRKLKDWLYQIAAYQLNTYEDVVNFNTNDTAPPADNKKYLLVVILLSTRGSRLIVLEVARDNLLRCSNDWLEWFTNRPKPAADVKDLNKYYTKQTTFAKIKSVAKEAKDKEYKRKEAEAGWTVV</sequence>
<dbReference type="AlphaFoldDB" id="A0A7S3LZM6"/>
<name>A0A7S3LZM6_9STRA</name>
<accession>A0A7S3LZM6</accession>
<evidence type="ECO:0000313" key="1">
    <source>
        <dbReference type="EMBL" id="CAE0273829.1"/>
    </source>
</evidence>
<dbReference type="EMBL" id="HBIC01004956">
    <property type="protein sequence ID" value="CAE0273829.1"/>
    <property type="molecule type" value="Transcribed_RNA"/>
</dbReference>
<proteinExistence type="predicted"/>
<protein>
    <submittedName>
        <fullName evidence="1">Uncharacterized protein</fullName>
    </submittedName>
</protein>
<reference evidence="1" key="1">
    <citation type="submission" date="2021-01" db="EMBL/GenBank/DDBJ databases">
        <authorList>
            <person name="Corre E."/>
            <person name="Pelletier E."/>
            <person name="Niang G."/>
            <person name="Scheremetjew M."/>
            <person name="Finn R."/>
            <person name="Kale V."/>
            <person name="Holt S."/>
            <person name="Cochrane G."/>
            <person name="Meng A."/>
            <person name="Brown T."/>
            <person name="Cohen L."/>
        </authorList>
    </citation>
    <scope>NUCLEOTIDE SEQUENCE</scope>
    <source>
        <strain evidence="1">CCAP 955/1</strain>
    </source>
</reference>
<gene>
    <name evidence="1" type="ORF">SELO1098_LOCUS2655</name>
</gene>